<sequence length="127" mass="14154">METINDRMELIINERFDGNKAAFAKKIGLPPTGLSSYLGKQRRSKPSVDMVAKIVIELGVDACWLLTGKEAAKIEQVLTHGDFSPASLHGDAVNGNMDIIVLQEKVKHLEELLAEKERLIKVLMERK</sequence>
<accession>A0AAW4Z2Z7</accession>
<evidence type="ECO:0000256" key="1">
    <source>
        <dbReference type="SAM" id="Coils"/>
    </source>
</evidence>
<gene>
    <name evidence="3" type="ORF">K0H07_12560</name>
</gene>
<dbReference type="EMBL" id="JAHYQA010000006">
    <property type="protein sequence ID" value="MCE9237973.1"/>
    <property type="molecule type" value="Genomic_DNA"/>
</dbReference>
<dbReference type="Proteomes" id="UP001200544">
    <property type="component" value="Unassembled WGS sequence"/>
</dbReference>
<name>A0AAW4Z2Z7_BACT4</name>
<dbReference type="InterPro" id="IPR001387">
    <property type="entry name" value="Cro/C1-type_HTH"/>
</dbReference>
<protein>
    <submittedName>
        <fullName evidence="3">Helix-turn-helix transcriptional regulator</fullName>
    </submittedName>
</protein>
<evidence type="ECO:0000313" key="3">
    <source>
        <dbReference type="EMBL" id="MCE9237973.1"/>
    </source>
</evidence>
<evidence type="ECO:0000259" key="2">
    <source>
        <dbReference type="PROSITE" id="PS50943"/>
    </source>
</evidence>
<feature type="coiled-coil region" evidence="1">
    <location>
        <begin position="99"/>
        <end position="126"/>
    </location>
</feature>
<comment type="caution">
    <text evidence="3">The sequence shown here is derived from an EMBL/GenBank/DDBJ whole genome shotgun (WGS) entry which is preliminary data.</text>
</comment>
<dbReference type="InterPro" id="IPR010982">
    <property type="entry name" value="Lambda_DNA-bd_dom_sf"/>
</dbReference>
<dbReference type="Gene3D" id="1.10.260.40">
    <property type="entry name" value="lambda repressor-like DNA-binding domains"/>
    <property type="match status" value="1"/>
</dbReference>
<feature type="domain" description="HTH cro/C1-type" evidence="2">
    <location>
        <begin position="21"/>
        <end position="65"/>
    </location>
</feature>
<dbReference type="RefSeq" id="WP_234128778.1">
    <property type="nucleotide sequence ID" value="NZ_JAHYQA010000006.1"/>
</dbReference>
<dbReference type="GO" id="GO:0003677">
    <property type="term" value="F:DNA binding"/>
    <property type="evidence" value="ECO:0007669"/>
    <property type="project" value="InterPro"/>
</dbReference>
<dbReference type="AlphaFoldDB" id="A0AAW4Z2Z7"/>
<dbReference type="SUPFAM" id="SSF47413">
    <property type="entry name" value="lambda repressor-like DNA-binding domains"/>
    <property type="match status" value="1"/>
</dbReference>
<proteinExistence type="predicted"/>
<dbReference type="PROSITE" id="PS50943">
    <property type="entry name" value="HTH_CROC1"/>
    <property type="match status" value="1"/>
</dbReference>
<evidence type="ECO:0000313" key="4">
    <source>
        <dbReference type="Proteomes" id="UP001200544"/>
    </source>
</evidence>
<organism evidence="3 4">
    <name type="scientific">Bacteroides thetaiotaomicron</name>
    <dbReference type="NCBI Taxonomy" id="818"/>
    <lineage>
        <taxon>Bacteria</taxon>
        <taxon>Pseudomonadati</taxon>
        <taxon>Bacteroidota</taxon>
        <taxon>Bacteroidia</taxon>
        <taxon>Bacteroidales</taxon>
        <taxon>Bacteroidaceae</taxon>
        <taxon>Bacteroides</taxon>
    </lineage>
</organism>
<keyword evidence="1" id="KW-0175">Coiled coil</keyword>
<reference evidence="3" key="1">
    <citation type="submission" date="2021-07" db="EMBL/GenBank/DDBJ databases">
        <title>Comparative genomics of Bacteroides fragilis group isolates reveals species-dependent resistance mechanisms and validates clinical tools for resistance prediction.</title>
        <authorList>
            <person name="Wallace M.J."/>
            <person name="Jean S."/>
            <person name="Wallace M.A."/>
            <person name="Carey-Ann B.D."/>
            <person name="Dantas G."/>
        </authorList>
    </citation>
    <scope>NUCLEOTIDE SEQUENCE</scope>
    <source>
        <strain evidence="3">BJH_160</strain>
    </source>
</reference>